<evidence type="ECO:0000256" key="3">
    <source>
        <dbReference type="ARBA" id="ARBA00005167"/>
    </source>
</evidence>
<organism evidence="15 16">
    <name type="scientific">Camellia sinensis var. sinensis</name>
    <name type="common">China tea</name>
    <dbReference type="NCBI Taxonomy" id="542762"/>
    <lineage>
        <taxon>Eukaryota</taxon>
        <taxon>Viridiplantae</taxon>
        <taxon>Streptophyta</taxon>
        <taxon>Embryophyta</taxon>
        <taxon>Tracheophyta</taxon>
        <taxon>Spermatophyta</taxon>
        <taxon>Magnoliopsida</taxon>
        <taxon>eudicotyledons</taxon>
        <taxon>Gunneridae</taxon>
        <taxon>Pentapetalae</taxon>
        <taxon>asterids</taxon>
        <taxon>Ericales</taxon>
        <taxon>Theaceae</taxon>
        <taxon>Camellia</taxon>
    </lineage>
</organism>
<evidence type="ECO:0000256" key="5">
    <source>
        <dbReference type="ARBA" id="ARBA00008440"/>
    </source>
</evidence>
<dbReference type="EC" id="1.13.99.1" evidence="6"/>
<feature type="binding site" evidence="12">
    <location>
        <position position="415"/>
    </location>
    <ligand>
        <name>Fe cation</name>
        <dbReference type="ChEBI" id="CHEBI:24875"/>
        <label>1</label>
    </ligand>
</feature>
<comment type="cofactor">
    <cofactor evidence="12">
        <name>Fe cation</name>
        <dbReference type="ChEBI" id="CHEBI:24875"/>
    </cofactor>
    <text evidence="12">Binds 2 iron ions per subunit.</text>
</comment>
<comment type="subcellular location">
    <subcellularLocation>
        <location evidence="2">Cell membrane</location>
        <topology evidence="2">Multi-pass membrane protein</topology>
    </subcellularLocation>
    <subcellularLocation>
        <location evidence="1">Cytoplasm</location>
    </subcellularLocation>
</comment>
<dbReference type="InterPro" id="IPR015424">
    <property type="entry name" value="PyrdxlP-dep_Trfase"/>
</dbReference>
<dbReference type="EMBL" id="SDRB02000472">
    <property type="protein sequence ID" value="THG23151.1"/>
    <property type="molecule type" value="Genomic_DNA"/>
</dbReference>
<protein>
    <recommendedName>
        <fullName evidence="6">inositol oxygenase</fullName>
        <ecNumber evidence="6">1.13.99.1</ecNumber>
    </recommendedName>
</protein>
<dbReference type="SUPFAM" id="SSF53383">
    <property type="entry name" value="PLP-dependent transferases"/>
    <property type="match status" value="1"/>
</dbReference>
<comment type="pathway">
    <text evidence="3">Polyol metabolism; myo-inositol degradation into D-glucuronate; D-glucuronate from myo-inositol: step 1/1.</text>
</comment>
<evidence type="ECO:0000256" key="8">
    <source>
        <dbReference type="ARBA" id="ARBA00022644"/>
    </source>
</evidence>
<dbReference type="GO" id="GO:0005886">
    <property type="term" value="C:plasma membrane"/>
    <property type="evidence" value="ECO:0007669"/>
    <property type="project" value="UniProtKB-SubCell"/>
</dbReference>
<feature type="transmembrane region" description="Helical" evidence="13">
    <location>
        <begin position="83"/>
        <end position="102"/>
    </location>
</feature>
<evidence type="ECO:0000256" key="1">
    <source>
        <dbReference type="ARBA" id="ARBA00004496"/>
    </source>
</evidence>
<evidence type="ECO:0000256" key="11">
    <source>
        <dbReference type="ARBA" id="ARBA00023004"/>
    </source>
</evidence>
<dbReference type="InterPro" id="IPR015422">
    <property type="entry name" value="PyrdxlP-dep_Trfase_small"/>
</dbReference>
<keyword evidence="16" id="KW-1185">Reference proteome</keyword>
<dbReference type="GO" id="GO:0050113">
    <property type="term" value="F:inositol oxygenase activity"/>
    <property type="evidence" value="ECO:0007669"/>
    <property type="project" value="UniProtKB-EC"/>
</dbReference>
<keyword evidence="8" id="KW-0060">Ascorbate biosynthesis</keyword>
<feature type="transmembrane region" description="Helical" evidence="13">
    <location>
        <begin position="53"/>
        <end position="71"/>
    </location>
</feature>
<dbReference type="InterPro" id="IPR003855">
    <property type="entry name" value="K+_transporter"/>
</dbReference>
<dbReference type="Pfam" id="PF02705">
    <property type="entry name" value="K_trans"/>
    <property type="match status" value="1"/>
</dbReference>
<dbReference type="Pfam" id="PF05153">
    <property type="entry name" value="MIOX"/>
    <property type="match status" value="1"/>
</dbReference>
<keyword evidence="7" id="KW-0963">Cytoplasm</keyword>
<keyword evidence="13" id="KW-0812">Transmembrane</keyword>
<dbReference type="Gene3D" id="3.90.1150.10">
    <property type="entry name" value="Aspartate Aminotransferase, domain 1"/>
    <property type="match status" value="1"/>
</dbReference>
<dbReference type="GO" id="GO:0019853">
    <property type="term" value="P:L-ascorbic acid biosynthetic process"/>
    <property type="evidence" value="ECO:0007669"/>
    <property type="project" value="UniProtKB-KW"/>
</dbReference>
<evidence type="ECO:0000256" key="6">
    <source>
        <dbReference type="ARBA" id="ARBA00011919"/>
    </source>
</evidence>
<comment type="similarity">
    <text evidence="4">Belongs to the myo-inositol oxygenase family.</text>
</comment>
<dbReference type="PANTHER" id="PTHR30540">
    <property type="entry name" value="OSMOTIC STRESS POTASSIUM TRANSPORTER"/>
    <property type="match status" value="1"/>
</dbReference>
<evidence type="ECO:0000256" key="13">
    <source>
        <dbReference type="SAM" id="Phobius"/>
    </source>
</evidence>
<keyword evidence="9 12" id="KW-0479">Metal-binding</keyword>
<evidence type="ECO:0000256" key="10">
    <source>
        <dbReference type="ARBA" id="ARBA00023002"/>
    </source>
</evidence>
<feature type="domain" description="K+ potassium transporter integral membrane" evidence="14">
    <location>
        <begin position="38"/>
        <end position="278"/>
    </location>
</feature>
<dbReference type="InterPro" id="IPR007828">
    <property type="entry name" value="Inositol_oxygenase"/>
</dbReference>
<evidence type="ECO:0000256" key="9">
    <source>
        <dbReference type="ARBA" id="ARBA00022723"/>
    </source>
</evidence>
<evidence type="ECO:0000313" key="15">
    <source>
        <dbReference type="EMBL" id="THG23151.1"/>
    </source>
</evidence>
<comment type="similarity">
    <text evidence="5">Belongs to the HAK/KUP transporter (TC 2.A.72.3) family.</text>
</comment>
<comment type="caution">
    <text evidence="15">The sequence shown here is derived from an EMBL/GenBank/DDBJ whole genome shotgun (WGS) entry which is preliminary data.</text>
</comment>
<dbReference type="PANTHER" id="PTHR30540:SF97">
    <property type="entry name" value="POTASSIUM TRANSPORTER"/>
    <property type="match status" value="1"/>
</dbReference>
<sequence length="438" mass="48315">MRQVGVLCAAALVAVQEIVGKLESDHNNAKFLAQGLNRIEGLKVVVNSVETNIVNVPVPAACVILICLFALQHYGSHKIGFMFAPVVILWLLLISGVSLYNICHYDPQIIYAISPTYMYRFMRRISPGSWGLLGSILLCAAGWIRSNVCRSRSFLEEIYHALVLCYAGQAAFISKNLGVSKDVFLLSESVPNRSIRHIFRVLSLFASAVGSQATITASFSIINQCLALGCFPRVKVIHTSDKIHGQVYIPDVNWMLMLFNIAITIGFRNISLIGNATGSIRHIFRVLSLFASAVGSQATITASFSIINQCLALGCFPRVKVIHTSDTIHGQVYIPDVNWILMLFNIAITIGFRNISLIGNATGDTFPLGCAFDELIVYHKYFEYNLDSKNSTYSTKNGIYLEGCGLDNVMISWGHDDYMYLVVKEHGTTLPPAALFII</sequence>
<keyword evidence="13" id="KW-0472">Membrane</keyword>
<dbReference type="Proteomes" id="UP000306102">
    <property type="component" value="Unassembled WGS sequence"/>
</dbReference>
<evidence type="ECO:0000256" key="12">
    <source>
        <dbReference type="PIRSR" id="PIRSR607828-2"/>
    </source>
</evidence>
<dbReference type="SUPFAM" id="SSF109604">
    <property type="entry name" value="HD-domain/PDEase-like"/>
    <property type="match status" value="1"/>
</dbReference>
<name>A0A4S4F163_CAMSN</name>
<feature type="transmembrane region" description="Helical" evidence="13">
    <location>
        <begin position="125"/>
        <end position="144"/>
    </location>
</feature>
<dbReference type="GO" id="GO:0005737">
    <property type="term" value="C:cytoplasm"/>
    <property type="evidence" value="ECO:0007669"/>
    <property type="project" value="UniProtKB-SubCell"/>
</dbReference>
<keyword evidence="13" id="KW-1133">Transmembrane helix</keyword>
<reference evidence="15 16" key="1">
    <citation type="journal article" date="2018" name="Proc. Natl. Acad. Sci. U.S.A.">
        <title>Draft genome sequence of Camellia sinensis var. sinensis provides insights into the evolution of the tea genome and tea quality.</title>
        <authorList>
            <person name="Wei C."/>
            <person name="Yang H."/>
            <person name="Wang S."/>
            <person name="Zhao J."/>
            <person name="Liu C."/>
            <person name="Gao L."/>
            <person name="Xia E."/>
            <person name="Lu Y."/>
            <person name="Tai Y."/>
            <person name="She G."/>
            <person name="Sun J."/>
            <person name="Cao H."/>
            <person name="Tong W."/>
            <person name="Gao Q."/>
            <person name="Li Y."/>
            <person name="Deng W."/>
            <person name="Jiang X."/>
            <person name="Wang W."/>
            <person name="Chen Q."/>
            <person name="Zhang S."/>
            <person name="Li H."/>
            <person name="Wu J."/>
            <person name="Wang P."/>
            <person name="Li P."/>
            <person name="Shi C."/>
            <person name="Zheng F."/>
            <person name="Jian J."/>
            <person name="Huang B."/>
            <person name="Shan D."/>
            <person name="Shi M."/>
            <person name="Fang C."/>
            <person name="Yue Y."/>
            <person name="Li F."/>
            <person name="Li D."/>
            <person name="Wei S."/>
            <person name="Han B."/>
            <person name="Jiang C."/>
            <person name="Yin Y."/>
            <person name="Xia T."/>
            <person name="Zhang Z."/>
            <person name="Bennetzen J.L."/>
            <person name="Zhao S."/>
            <person name="Wan X."/>
        </authorList>
    </citation>
    <scope>NUCLEOTIDE SEQUENCE [LARGE SCALE GENOMIC DNA]</scope>
    <source>
        <strain evidence="16">cv. Shuchazao</strain>
        <tissue evidence="15">Leaf</tissue>
    </source>
</reference>
<accession>A0A4S4F163</accession>
<keyword evidence="11 12" id="KW-0408">Iron</keyword>
<evidence type="ECO:0000256" key="7">
    <source>
        <dbReference type="ARBA" id="ARBA00022490"/>
    </source>
</evidence>
<evidence type="ECO:0000256" key="2">
    <source>
        <dbReference type="ARBA" id="ARBA00004651"/>
    </source>
</evidence>
<dbReference type="InterPro" id="IPR053951">
    <property type="entry name" value="K_trans_N"/>
</dbReference>
<dbReference type="AlphaFoldDB" id="A0A4S4F163"/>
<keyword evidence="10" id="KW-0560">Oxidoreductase</keyword>
<dbReference type="UniPathway" id="UPA00111">
    <property type="reaction ID" value="UER00527"/>
</dbReference>
<evidence type="ECO:0000313" key="16">
    <source>
        <dbReference type="Proteomes" id="UP000306102"/>
    </source>
</evidence>
<dbReference type="GO" id="GO:0016829">
    <property type="term" value="F:lyase activity"/>
    <property type="evidence" value="ECO:0007669"/>
    <property type="project" value="InterPro"/>
</dbReference>
<proteinExistence type="inferred from homology"/>
<evidence type="ECO:0000256" key="4">
    <source>
        <dbReference type="ARBA" id="ARBA00005286"/>
    </source>
</evidence>
<dbReference type="GO" id="GO:0019310">
    <property type="term" value="P:inositol catabolic process"/>
    <property type="evidence" value="ECO:0007669"/>
    <property type="project" value="InterPro"/>
</dbReference>
<dbReference type="GO" id="GO:0005506">
    <property type="term" value="F:iron ion binding"/>
    <property type="evidence" value="ECO:0007669"/>
    <property type="project" value="InterPro"/>
</dbReference>
<evidence type="ECO:0000259" key="14">
    <source>
        <dbReference type="Pfam" id="PF02705"/>
    </source>
</evidence>
<dbReference type="GO" id="GO:0006520">
    <property type="term" value="P:amino acid metabolic process"/>
    <property type="evidence" value="ECO:0007669"/>
    <property type="project" value="InterPro"/>
</dbReference>
<dbReference type="GO" id="GO:0015079">
    <property type="term" value="F:potassium ion transmembrane transporter activity"/>
    <property type="evidence" value="ECO:0007669"/>
    <property type="project" value="InterPro"/>
</dbReference>
<dbReference type="STRING" id="542762.A0A4S4F163"/>
<gene>
    <name evidence="15" type="ORF">TEA_000734</name>
</gene>